<proteinExistence type="predicted"/>
<keyword evidence="1" id="KW-0812">Transmembrane</keyword>
<keyword evidence="5" id="KW-1185">Reference proteome</keyword>
<dbReference type="Gene3D" id="3.30.300.30">
    <property type="match status" value="1"/>
</dbReference>
<dbReference type="CDD" id="cd04433">
    <property type="entry name" value="AFD_class_I"/>
    <property type="match status" value="1"/>
</dbReference>
<keyword evidence="1" id="KW-1133">Transmembrane helix</keyword>
<dbReference type="Pfam" id="PF13193">
    <property type="entry name" value="AMP-binding_C"/>
    <property type="match status" value="1"/>
</dbReference>
<name>A0ABW8AMA7_9ACTN</name>
<dbReference type="RefSeq" id="WP_398279336.1">
    <property type="nucleotide sequence ID" value="NZ_JBITLV010000003.1"/>
</dbReference>
<evidence type="ECO:0000259" key="3">
    <source>
        <dbReference type="Pfam" id="PF13193"/>
    </source>
</evidence>
<feature type="domain" description="AMP-binding enzyme C-terminal" evidence="3">
    <location>
        <begin position="422"/>
        <end position="504"/>
    </location>
</feature>
<feature type="domain" description="AMP-dependent synthetase/ligase" evidence="2">
    <location>
        <begin position="15"/>
        <end position="367"/>
    </location>
</feature>
<dbReference type="PANTHER" id="PTHR43767">
    <property type="entry name" value="LONG-CHAIN-FATTY-ACID--COA LIGASE"/>
    <property type="match status" value="1"/>
</dbReference>
<dbReference type="InterPro" id="IPR045851">
    <property type="entry name" value="AMP-bd_C_sf"/>
</dbReference>
<accession>A0ABW8AMA7</accession>
<sequence>MNSDRLNDVLADLFAACDRHGPLPALSTEASGTLTYGELAAQVRSVAAGLRARGLQDGDRVLYSVRPEPLGVVLALGIVAAGGTVVFADPGVTPSLFAARLELAAPRWAASESLLYCASGFRLTRALARRRGLLLPRLSSLTLQHLYVGRWLPGVPRGAVNARDLLTAAPALEVSAAPEQEAVIVFTSGTTAAPRAIVHSRGSLGAAAASIRRRSPAGPGDVVHTDQLMVGLPTLTTGAHWTMPPFGLAARADVVRYAAGLARATATFTVPADFAVLLDAVEAGVVPAPTALRRVQLGGAPVLAPLLERAAKLLPGVEFEAVYGMTEIVPVTVVSGAEKVAFDGPGDLLGEPLPGIGARIADHGELLLSGPPLAPAILGEGPLREHPTGDLARWDGDRLVLVGRKKDMIIRRWTNVYPGLYEPALSRLPGVAAALLVGLPDEVGDERVVLAVVPEGLAGESDSDVRVLPDDGLAARVRAAAADVLDVDAMPDDVVLISAVPVTGRARKPDRPALRELLSRPSR</sequence>
<organism evidence="4 5">
    <name type="scientific">Spongisporangium articulatum</name>
    <dbReference type="NCBI Taxonomy" id="3362603"/>
    <lineage>
        <taxon>Bacteria</taxon>
        <taxon>Bacillati</taxon>
        <taxon>Actinomycetota</taxon>
        <taxon>Actinomycetes</taxon>
        <taxon>Kineosporiales</taxon>
        <taxon>Kineosporiaceae</taxon>
        <taxon>Spongisporangium</taxon>
    </lineage>
</organism>
<dbReference type="InterPro" id="IPR000873">
    <property type="entry name" value="AMP-dep_synth/lig_dom"/>
</dbReference>
<feature type="transmembrane region" description="Helical" evidence="1">
    <location>
        <begin position="70"/>
        <end position="88"/>
    </location>
</feature>
<dbReference type="InterPro" id="IPR050237">
    <property type="entry name" value="ATP-dep_AMP-bd_enzyme"/>
</dbReference>
<evidence type="ECO:0000256" key="1">
    <source>
        <dbReference type="SAM" id="Phobius"/>
    </source>
</evidence>
<keyword evidence="1" id="KW-0472">Membrane</keyword>
<evidence type="ECO:0000259" key="2">
    <source>
        <dbReference type="Pfam" id="PF00501"/>
    </source>
</evidence>
<gene>
    <name evidence="4" type="ORF">ACIB24_10600</name>
</gene>
<evidence type="ECO:0000313" key="5">
    <source>
        <dbReference type="Proteomes" id="UP001612915"/>
    </source>
</evidence>
<dbReference type="Proteomes" id="UP001612915">
    <property type="component" value="Unassembled WGS sequence"/>
</dbReference>
<protein>
    <submittedName>
        <fullName evidence="4">Class I adenylate-forming enzyme family protein</fullName>
    </submittedName>
</protein>
<dbReference type="Gene3D" id="3.40.50.12780">
    <property type="entry name" value="N-terminal domain of ligase-like"/>
    <property type="match status" value="1"/>
</dbReference>
<dbReference type="SUPFAM" id="SSF56801">
    <property type="entry name" value="Acetyl-CoA synthetase-like"/>
    <property type="match status" value="1"/>
</dbReference>
<dbReference type="EMBL" id="JBITLV010000003">
    <property type="protein sequence ID" value="MFI7587510.1"/>
    <property type="molecule type" value="Genomic_DNA"/>
</dbReference>
<dbReference type="InterPro" id="IPR025110">
    <property type="entry name" value="AMP-bd_C"/>
</dbReference>
<dbReference type="PANTHER" id="PTHR43767:SF1">
    <property type="entry name" value="NONRIBOSOMAL PEPTIDE SYNTHASE PES1 (EUROFUNG)-RELATED"/>
    <property type="match status" value="1"/>
</dbReference>
<reference evidence="4 5" key="1">
    <citation type="submission" date="2024-10" db="EMBL/GenBank/DDBJ databases">
        <title>The Natural Products Discovery Center: Release of the First 8490 Sequenced Strains for Exploring Actinobacteria Biosynthetic Diversity.</title>
        <authorList>
            <person name="Kalkreuter E."/>
            <person name="Kautsar S.A."/>
            <person name="Yang D."/>
            <person name="Bader C.D."/>
            <person name="Teijaro C.N."/>
            <person name="Fluegel L."/>
            <person name="Davis C.M."/>
            <person name="Simpson J.R."/>
            <person name="Lauterbach L."/>
            <person name="Steele A.D."/>
            <person name="Gui C."/>
            <person name="Meng S."/>
            <person name="Li G."/>
            <person name="Viehrig K."/>
            <person name="Ye F."/>
            <person name="Su P."/>
            <person name="Kiefer A.F."/>
            <person name="Nichols A."/>
            <person name="Cepeda A.J."/>
            <person name="Yan W."/>
            <person name="Fan B."/>
            <person name="Jiang Y."/>
            <person name="Adhikari A."/>
            <person name="Zheng C.-J."/>
            <person name="Schuster L."/>
            <person name="Cowan T.M."/>
            <person name="Smanski M.J."/>
            <person name="Chevrette M.G."/>
            <person name="De Carvalho L.P.S."/>
            <person name="Shen B."/>
        </authorList>
    </citation>
    <scope>NUCLEOTIDE SEQUENCE [LARGE SCALE GENOMIC DNA]</scope>
    <source>
        <strain evidence="4 5">NPDC049639</strain>
    </source>
</reference>
<dbReference type="Pfam" id="PF00501">
    <property type="entry name" value="AMP-binding"/>
    <property type="match status" value="1"/>
</dbReference>
<evidence type="ECO:0000313" key="4">
    <source>
        <dbReference type="EMBL" id="MFI7587510.1"/>
    </source>
</evidence>
<dbReference type="InterPro" id="IPR042099">
    <property type="entry name" value="ANL_N_sf"/>
</dbReference>
<comment type="caution">
    <text evidence="4">The sequence shown here is derived from an EMBL/GenBank/DDBJ whole genome shotgun (WGS) entry which is preliminary data.</text>
</comment>